<feature type="compositionally biased region" description="Basic and acidic residues" evidence="6">
    <location>
        <begin position="13"/>
        <end position="24"/>
    </location>
</feature>
<evidence type="ECO:0000256" key="1">
    <source>
        <dbReference type="ARBA" id="ARBA00022605"/>
    </source>
</evidence>
<dbReference type="RefSeq" id="XP_066078825.1">
    <property type="nucleotide sequence ID" value="XM_066222728.1"/>
</dbReference>
<evidence type="ECO:0000313" key="8">
    <source>
        <dbReference type="EMBL" id="WWC92063.1"/>
    </source>
</evidence>
<dbReference type="GO" id="GO:0009094">
    <property type="term" value="P:L-phenylalanine biosynthetic process"/>
    <property type="evidence" value="ECO:0007669"/>
    <property type="project" value="UniProtKB-KW"/>
</dbReference>
<feature type="domain" description="Prephenate dehydratase" evidence="7">
    <location>
        <begin position="28"/>
        <end position="235"/>
    </location>
</feature>
<dbReference type="Pfam" id="PF00800">
    <property type="entry name" value="PDT"/>
    <property type="match status" value="1"/>
</dbReference>
<keyword evidence="2" id="KW-0057">Aromatic amino acid biosynthesis</keyword>
<evidence type="ECO:0000313" key="9">
    <source>
        <dbReference type="Proteomes" id="UP001355207"/>
    </source>
</evidence>
<dbReference type="Gene3D" id="3.40.190.10">
    <property type="entry name" value="Periplasmic binding protein-like II"/>
    <property type="match status" value="2"/>
</dbReference>
<dbReference type="AlphaFoldDB" id="A0AAX4K4F4"/>
<accession>A0AAX4K4F4</accession>
<evidence type="ECO:0000256" key="6">
    <source>
        <dbReference type="SAM" id="MobiDB-lite"/>
    </source>
</evidence>
<dbReference type="GO" id="GO:0005737">
    <property type="term" value="C:cytoplasm"/>
    <property type="evidence" value="ECO:0007669"/>
    <property type="project" value="TreeGrafter"/>
</dbReference>
<evidence type="ECO:0000256" key="4">
    <source>
        <dbReference type="ARBA" id="ARBA00023239"/>
    </source>
</evidence>
<feature type="region of interest" description="Disordered" evidence="6">
    <location>
        <begin position="284"/>
        <end position="303"/>
    </location>
</feature>
<dbReference type="SUPFAM" id="SSF53850">
    <property type="entry name" value="Periplasmic binding protein-like II"/>
    <property type="match status" value="1"/>
</dbReference>
<evidence type="ECO:0000256" key="2">
    <source>
        <dbReference type="ARBA" id="ARBA00023141"/>
    </source>
</evidence>
<feature type="compositionally biased region" description="Low complexity" evidence="6">
    <location>
        <begin position="284"/>
        <end position="298"/>
    </location>
</feature>
<feature type="region of interest" description="Disordered" evidence="6">
    <location>
        <begin position="1"/>
        <end position="24"/>
    </location>
</feature>
<protein>
    <recommendedName>
        <fullName evidence="7">Prephenate dehydratase domain-containing protein</fullName>
    </recommendedName>
</protein>
<evidence type="ECO:0000256" key="5">
    <source>
        <dbReference type="ARBA" id="ARBA00029440"/>
    </source>
</evidence>
<dbReference type="PROSITE" id="PS51171">
    <property type="entry name" value="PREPHENATE_DEHYDR_3"/>
    <property type="match status" value="1"/>
</dbReference>
<dbReference type="InterPro" id="IPR001086">
    <property type="entry name" value="Preph_deHydtase"/>
</dbReference>
<dbReference type="Proteomes" id="UP001355207">
    <property type="component" value="Chromosome 10"/>
</dbReference>
<evidence type="ECO:0000256" key="3">
    <source>
        <dbReference type="ARBA" id="ARBA00023222"/>
    </source>
</evidence>
<reference evidence="8 9" key="1">
    <citation type="submission" date="2024-01" db="EMBL/GenBank/DDBJ databases">
        <title>Comparative genomics of Cryptococcus and Kwoniella reveals pathogenesis evolution and contrasting modes of karyotype evolution via chromosome fusion or intercentromeric recombination.</title>
        <authorList>
            <person name="Coelho M.A."/>
            <person name="David-Palma M."/>
            <person name="Shea T."/>
            <person name="Bowers K."/>
            <person name="McGinley-Smith S."/>
            <person name="Mohammad A.W."/>
            <person name="Gnirke A."/>
            <person name="Yurkov A.M."/>
            <person name="Nowrousian M."/>
            <person name="Sun S."/>
            <person name="Cuomo C.A."/>
            <person name="Heitman J."/>
        </authorList>
    </citation>
    <scope>NUCLEOTIDE SEQUENCE [LARGE SCALE GENOMIC DNA]</scope>
    <source>
        <strain evidence="8 9">CBS 6074</strain>
    </source>
</reference>
<keyword evidence="1" id="KW-0028">Amino-acid biosynthesis</keyword>
<dbReference type="GO" id="GO:0004664">
    <property type="term" value="F:prephenate dehydratase activity"/>
    <property type="evidence" value="ECO:0007669"/>
    <property type="project" value="InterPro"/>
</dbReference>
<dbReference type="GeneID" id="91097686"/>
<proteinExistence type="predicted"/>
<keyword evidence="9" id="KW-1185">Reference proteome</keyword>
<dbReference type="PANTHER" id="PTHR21022">
    <property type="entry name" value="PREPHENATE DEHYDRATASE P PROTEIN"/>
    <property type="match status" value="1"/>
</dbReference>
<sequence length="371" mass="41145">MTTNDASGMGEPSTKRQKTEQDGQRIHKMAYLGPPGTYGQMAASAFASCYDEPIDLVPCSSISAIWETSSSFHVFPIENTIHGGVTETLDCLLSNLNTTSPQEEERESSSSLLSIEKRKRRIIADLALPISHVLVVRKGVKKEDIKWIRSHEQALGQSSNFIKSNYPLVKLKTYPSTAGAAISLLNPTNEDIIEGQGAALCSKAAAKLYENDLDVLYEGTQGISNNFTRFILLANTHNIQIPQPTSHVPSPSPTEFYTLPSSSDIITLFQSRHIRNIHSRPNKSLLSLSSSSSPSSSSTITKEMENGSIINQPWIYREERFPTLYFVEIDSITHNSDEEISSLSSKQKAEEKGWYLGKSEWRVTDEQINSL</sequence>
<gene>
    <name evidence="8" type="ORF">L201_007017</name>
</gene>
<name>A0AAX4K4F4_9TREE</name>
<evidence type="ECO:0000259" key="7">
    <source>
        <dbReference type="PROSITE" id="PS51171"/>
    </source>
</evidence>
<organism evidence="8 9">
    <name type="scientific">Kwoniella dendrophila CBS 6074</name>
    <dbReference type="NCBI Taxonomy" id="1295534"/>
    <lineage>
        <taxon>Eukaryota</taxon>
        <taxon>Fungi</taxon>
        <taxon>Dikarya</taxon>
        <taxon>Basidiomycota</taxon>
        <taxon>Agaricomycotina</taxon>
        <taxon>Tremellomycetes</taxon>
        <taxon>Tremellales</taxon>
        <taxon>Cryptococcaceae</taxon>
        <taxon>Kwoniella</taxon>
    </lineage>
</organism>
<keyword evidence="3" id="KW-0584">Phenylalanine biosynthesis</keyword>
<dbReference type="CDD" id="cd13532">
    <property type="entry name" value="PBP2_PDT_like"/>
    <property type="match status" value="1"/>
</dbReference>
<dbReference type="PANTHER" id="PTHR21022:SF19">
    <property type="entry name" value="PREPHENATE DEHYDRATASE-RELATED"/>
    <property type="match status" value="1"/>
</dbReference>
<keyword evidence="4" id="KW-0456">Lyase</keyword>
<comment type="pathway">
    <text evidence="5">Amino-acid biosynthesis.</text>
</comment>
<dbReference type="EMBL" id="CP144107">
    <property type="protein sequence ID" value="WWC92063.1"/>
    <property type="molecule type" value="Genomic_DNA"/>
</dbReference>